<protein>
    <submittedName>
        <fullName evidence="1">Uncharacterized protein</fullName>
    </submittedName>
</protein>
<name>A0ABW0UFL4_9ACTN</name>
<gene>
    <name evidence="1" type="ORF">ACFPZJ_01020</name>
</gene>
<dbReference type="RefSeq" id="WP_381015853.1">
    <property type="nucleotide sequence ID" value="NZ_JBHSNY010000001.1"/>
</dbReference>
<dbReference type="EMBL" id="JBHSNY010000001">
    <property type="protein sequence ID" value="MFC5632397.1"/>
    <property type="molecule type" value="Genomic_DNA"/>
</dbReference>
<keyword evidence="2" id="KW-1185">Reference proteome</keyword>
<dbReference type="Proteomes" id="UP001596154">
    <property type="component" value="Unassembled WGS sequence"/>
</dbReference>
<proteinExistence type="predicted"/>
<evidence type="ECO:0000313" key="1">
    <source>
        <dbReference type="EMBL" id="MFC5632397.1"/>
    </source>
</evidence>
<evidence type="ECO:0000313" key="2">
    <source>
        <dbReference type="Proteomes" id="UP001596154"/>
    </source>
</evidence>
<organism evidence="1 2">
    <name type="scientific">Streptomyces bullii</name>
    <dbReference type="NCBI Taxonomy" id="349910"/>
    <lineage>
        <taxon>Bacteria</taxon>
        <taxon>Bacillati</taxon>
        <taxon>Actinomycetota</taxon>
        <taxon>Actinomycetes</taxon>
        <taxon>Kitasatosporales</taxon>
        <taxon>Streptomycetaceae</taxon>
        <taxon>Streptomyces</taxon>
    </lineage>
</organism>
<comment type="caution">
    <text evidence="1">The sequence shown here is derived from an EMBL/GenBank/DDBJ whole genome shotgun (WGS) entry which is preliminary data.</text>
</comment>
<accession>A0ABW0UFL4</accession>
<reference evidence="2" key="1">
    <citation type="journal article" date="2019" name="Int. J. Syst. Evol. Microbiol.">
        <title>The Global Catalogue of Microorganisms (GCM) 10K type strain sequencing project: providing services to taxonomists for standard genome sequencing and annotation.</title>
        <authorList>
            <consortium name="The Broad Institute Genomics Platform"/>
            <consortium name="The Broad Institute Genome Sequencing Center for Infectious Disease"/>
            <person name="Wu L."/>
            <person name="Ma J."/>
        </authorList>
    </citation>
    <scope>NUCLEOTIDE SEQUENCE [LARGE SCALE GENOMIC DNA]</scope>
    <source>
        <strain evidence="2">CGMCC 4.7248</strain>
    </source>
</reference>
<sequence length="207" mass="23062">MTTTIAALPDHNRTTDPLWQRLFHRYSHVITPLRYAGWVTDVETAGGGEFFVRADLRDGTELIIASEHSLPADAAEVNGWTAVRRDVQDPSKHTVLYDSTPNGPQRHHRNSLIPLLARIDGLDVPRRAPRLIVSATHTAPYGASHNQTAGIEGAATAIARFSEWSQRLTDHEGYRRVWQRPQADGYPLALFESAGHITTVRVTRSDD</sequence>